<feature type="region of interest" description="Disordered" evidence="5">
    <location>
        <begin position="171"/>
        <end position="192"/>
    </location>
</feature>
<feature type="compositionally biased region" description="Polar residues" evidence="5">
    <location>
        <begin position="1553"/>
        <end position="1564"/>
    </location>
</feature>
<feature type="compositionally biased region" description="Acidic residues" evidence="5">
    <location>
        <begin position="833"/>
        <end position="864"/>
    </location>
</feature>
<feature type="region of interest" description="Disordered" evidence="5">
    <location>
        <begin position="1523"/>
        <end position="1574"/>
    </location>
</feature>
<gene>
    <name evidence="7" type="ORF">PHET_02265</name>
</gene>
<dbReference type="SUPFAM" id="SSF52540">
    <property type="entry name" value="P-loop containing nucleoside triphosphate hydrolases"/>
    <property type="match status" value="5"/>
</dbReference>
<keyword evidence="4" id="KW-0175">Coiled coil</keyword>
<dbReference type="InterPro" id="IPR000850">
    <property type="entry name" value="Adenylat/UMP-CMP_kin"/>
</dbReference>
<feature type="region of interest" description="Disordered" evidence="5">
    <location>
        <begin position="833"/>
        <end position="866"/>
    </location>
</feature>
<evidence type="ECO:0000256" key="3">
    <source>
        <dbReference type="ARBA" id="ARBA00022777"/>
    </source>
</evidence>
<dbReference type="GO" id="GO:0006139">
    <property type="term" value="P:nucleobase-containing compound metabolic process"/>
    <property type="evidence" value="ECO:0007669"/>
    <property type="project" value="InterPro"/>
</dbReference>
<feature type="region of interest" description="Disordered" evidence="5">
    <location>
        <begin position="697"/>
        <end position="738"/>
    </location>
</feature>
<evidence type="ECO:0000256" key="1">
    <source>
        <dbReference type="ARBA" id="ARBA00022679"/>
    </source>
</evidence>
<evidence type="ECO:0000256" key="2">
    <source>
        <dbReference type="ARBA" id="ARBA00022741"/>
    </source>
</evidence>
<evidence type="ECO:0000313" key="8">
    <source>
        <dbReference type="Proteomes" id="UP000748531"/>
    </source>
</evidence>
<keyword evidence="3" id="KW-0418">Kinase</keyword>
<feature type="domain" description="AAA+ ATPase" evidence="6">
    <location>
        <begin position="1390"/>
        <end position="1535"/>
    </location>
</feature>
<feature type="domain" description="AAA+ ATPase" evidence="6">
    <location>
        <begin position="42"/>
        <end position="182"/>
    </location>
</feature>
<reference evidence="7" key="1">
    <citation type="submission" date="2019-05" db="EMBL/GenBank/DDBJ databases">
        <title>Annotation for the trematode Paragonimus heterotremus.</title>
        <authorList>
            <person name="Choi Y.-J."/>
        </authorList>
    </citation>
    <scope>NUCLEOTIDE SEQUENCE</scope>
    <source>
        <strain evidence="7">LC</strain>
    </source>
</reference>
<dbReference type="InterPro" id="IPR003593">
    <property type="entry name" value="AAA+_ATPase"/>
</dbReference>
<accession>A0A8J4T4I1</accession>
<keyword evidence="8" id="KW-1185">Reference proteome</keyword>
<proteinExistence type="predicted"/>
<dbReference type="InterPro" id="IPR027417">
    <property type="entry name" value="P-loop_NTPase"/>
</dbReference>
<dbReference type="Pfam" id="PF00406">
    <property type="entry name" value="ADK"/>
    <property type="match status" value="2"/>
</dbReference>
<evidence type="ECO:0000256" key="4">
    <source>
        <dbReference type="SAM" id="Coils"/>
    </source>
</evidence>
<organism evidence="7 8">
    <name type="scientific">Paragonimus heterotremus</name>
    <dbReference type="NCBI Taxonomy" id="100268"/>
    <lineage>
        <taxon>Eukaryota</taxon>
        <taxon>Metazoa</taxon>
        <taxon>Spiralia</taxon>
        <taxon>Lophotrochozoa</taxon>
        <taxon>Platyhelminthes</taxon>
        <taxon>Trematoda</taxon>
        <taxon>Digenea</taxon>
        <taxon>Plagiorchiida</taxon>
        <taxon>Troglotremata</taxon>
        <taxon>Troglotrematidae</taxon>
        <taxon>Paragonimus</taxon>
    </lineage>
</organism>
<feature type="compositionally biased region" description="Acidic residues" evidence="5">
    <location>
        <begin position="712"/>
        <end position="721"/>
    </location>
</feature>
<dbReference type="OrthoDB" id="439792at2759"/>
<sequence length="2025" mass="229440">MYSQPIFLRTYRTRSQQLDQQFYRPDNPYDKEEGKLHFLHQKPLCVVILGHPCTGKTTLANKLCRKWKLQLVNGTEIIKEHINNNTETGRRLNDVLLSGAALSDGTVFNLIDTKLQSPECAHYGYVLDDLPTYGEAQLTAEQQLQYILSLKLQPDCLIKIQTPLEDLTNRRNGLRIDPENGELYTKRSYEPDRQIADEPVEAKPPPPSDKPVNATEVLTTIETEDVDMEAMGEEGEEEQEPGHPDFPKINEKVKERLLVRIEELSEIMHADNKYYRERVSQHIKYLVARHNPLKIIELDGNQTPTELFHNLMVRLQAMNYYPSVAPVRFASVASEEEEELPESMDTEEMFRALATRKMPGPRARWQRSAWQRFCPVSLYQGYLALGKPEFAVGFLGNIFCMYSIENFTAFMANPRPYLLPPQPRPPFRVMVVGPAASGKSTVIRLLAERYGARVLDLVGMLQEEHDAVLAKRLADVEAETEAAVIAEVRERHEQELLVLRSNKMITDATDGVTDAVAGEIEREAVDLAAEEIYEQQEDDSTEAPTDLESGSSAESQEEAAPEPLPPILRKTSDLYIPKHLREPVDKDHHEVRVRVREALNRARQIPVELDVDLYVNAVRAAVEEAEEQLRLENPGGPVRGNWIVDGMPMRTAVWKNFIENAPELLPDLVVAMVDSSDQSEFLLQRWYKLNREGLTATKSATSEESTDKEVTEDIEAAEEDSVEKSPEKDLSPPPGRQRDAALTRLKEDMKQWTQSANLLRSTTTQYGIPIDTLDVDIVNKMFEQLRDEIMDHLHKPFQVQPIPVNQAELDEQEEEDAAAFEEEDDVNAVDTLGEGEEGEEEEEEAKEEEAVGEGEGGGEEEEEVDPSRNMNKMLGLTSHFCPVALHDYGIVKPGNPDIAVIQDGLVYYFSSEEARVKFMEAPEKILCDVEHPIKIPPPRILLLGPNGSGKSLHGRQLASSLGLFYVNVDCLLQEIVIPKVGRKLGKEYEDEQPVPDIVLPPLEENETPKADVPESVPPTTIEAVAVIEKTDLTDHERNVIQYLTTGTSLPDSTLHWLLGKYWTQEPYKSTGFILEGYPVSAEQLRFLVEANYFPDLVIVLNTEADEVIGRMLPNRLDIWRKKTAKKTANALALKEWKAKKKELAKERRRAELLEELQSKRANLRAGRGLASADATEEDEELDDEVDIDELLAKDQEDEEDELHDEEAETEADAIERLTEEIREQCEESVENLAEVMEQLEEISIPKVQIEAGGRVTWVRYRLVKRINAFIENRRSMFERVYPVTPKIAERLIANGHRFPSRFGRWCPVSLLNQRARLPPLCVPPVKVPNGKFISVLPGVPGETLPVTKPSTCAALFRDNIYWFVNTTARGLFMRNPLKYTQGTPDPPVAMPLRMAIVGAPKTGKTSIAKRLAQEYNVPVISITETVRWFLRDPSHAFTALADRLRAHLQHGSAIPDSMLAIIIQTLTRNSVYFTRGFILDGYPITAEQGRLMSLHNVRPSLMLELLATTQEEREELMRRGMNDAADAAAQARKALESEGKLPEDDEIQDDTGAPSTAAPQNTVSRTEEGFQRPIPQPNLAKELVVKLQAFDHAAKHRRDWIREHQGILVDLHAVQNRWKLWRQVLVITKHRMQHLQLYMANVLSGKAASIAELGIEEGRFKDRAGEFMHYCPVSLKERGELEDTINEPKYDLVVTVSVEQTSEPSFESHTDLTRQKSEAQLELLAKREPDPSCIWSICIPTTLKFAAEYHGRYYRMAGPTELAKFLANPEQYVPPIATNLVLSDEKLPVRLQTDSIELSRDAFPTQMALRGYCPVCFVKGKQRYDGLHLGLREYLARYEDDIYTFCSNDCLLQFLRKPTTYQNLVLPHKLPPIPAPVVVNTLPLPGFLEQTVATALQRALSALGQNRPKFPFLKIKRSALIYMGLHLKGYNPRSPECEKQKYQSKLNDFMDACSLPKWLAKTMPLRFQPINERPVKLTDQLDQFLQLQRFVDQSPAWIETPELESASKPASRGIRFSLSNPFGLA</sequence>
<feature type="coiled-coil region" evidence="4">
    <location>
        <begin position="1192"/>
        <end position="1242"/>
    </location>
</feature>
<feature type="region of interest" description="Disordered" evidence="5">
    <location>
        <begin position="534"/>
        <end position="568"/>
    </location>
</feature>
<feature type="domain" description="AAA+ ATPase" evidence="6">
    <location>
        <begin position="936"/>
        <end position="1123"/>
    </location>
</feature>
<evidence type="ECO:0000313" key="7">
    <source>
        <dbReference type="EMBL" id="KAF5404285.1"/>
    </source>
</evidence>
<dbReference type="Proteomes" id="UP000748531">
    <property type="component" value="Unassembled WGS sequence"/>
</dbReference>
<evidence type="ECO:0000259" key="6">
    <source>
        <dbReference type="SMART" id="SM00382"/>
    </source>
</evidence>
<keyword evidence="2" id="KW-0547">Nucleotide-binding</keyword>
<dbReference type="GO" id="GO:0019205">
    <property type="term" value="F:nucleobase-containing compound kinase activity"/>
    <property type="evidence" value="ECO:0007669"/>
    <property type="project" value="InterPro"/>
</dbReference>
<protein>
    <recommendedName>
        <fullName evidence="6">AAA+ ATPase domain-containing protein</fullName>
    </recommendedName>
</protein>
<feature type="compositionally biased region" description="Basic and acidic residues" evidence="5">
    <location>
        <begin position="1533"/>
        <end position="1542"/>
    </location>
</feature>
<feature type="compositionally biased region" description="Basic and acidic residues" evidence="5">
    <location>
        <begin position="722"/>
        <end position="738"/>
    </location>
</feature>
<evidence type="ECO:0000256" key="5">
    <source>
        <dbReference type="SAM" id="MobiDB-lite"/>
    </source>
</evidence>
<dbReference type="GO" id="GO:0005524">
    <property type="term" value="F:ATP binding"/>
    <property type="evidence" value="ECO:0007669"/>
    <property type="project" value="InterPro"/>
</dbReference>
<feature type="compositionally biased region" description="Basic and acidic residues" evidence="5">
    <location>
        <begin position="174"/>
        <end position="192"/>
    </location>
</feature>
<feature type="domain" description="AAA+ ATPase" evidence="6">
    <location>
        <begin position="425"/>
        <end position="788"/>
    </location>
</feature>
<comment type="caution">
    <text evidence="7">The sequence shown here is derived from an EMBL/GenBank/DDBJ whole genome shotgun (WGS) entry which is preliminary data.</text>
</comment>
<dbReference type="PANTHER" id="PTHR23359">
    <property type="entry name" value="NUCLEOTIDE KINASE"/>
    <property type="match status" value="1"/>
</dbReference>
<name>A0A8J4T4I1_9TREM</name>
<dbReference type="SMART" id="SM00382">
    <property type="entry name" value="AAA"/>
    <property type="match status" value="4"/>
</dbReference>
<dbReference type="EMBL" id="LUCH01000804">
    <property type="protein sequence ID" value="KAF5404285.1"/>
    <property type="molecule type" value="Genomic_DNA"/>
</dbReference>
<dbReference type="Gene3D" id="3.40.50.300">
    <property type="entry name" value="P-loop containing nucleotide triphosphate hydrolases"/>
    <property type="match status" value="4"/>
</dbReference>
<keyword evidence="1" id="KW-0808">Transferase</keyword>